<reference evidence="2 3" key="1">
    <citation type="journal article" date="2021" name="Elife">
        <title>Chloroplast acquisition without the gene transfer in kleptoplastic sea slugs, Plakobranchus ocellatus.</title>
        <authorList>
            <person name="Maeda T."/>
            <person name="Takahashi S."/>
            <person name="Yoshida T."/>
            <person name="Shimamura S."/>
            <person name="Takaki Y."/>
            <person name="Nagai Y."/>
            <person name="Toyoda A."/>
            <person name="Suzuki Y."/>
            <person name="Arimoto A."/>
            <person name="Ishii H."/>
            <person name="Satoh N."/>
            <person name="Nishiyama T."/>
            <person name="Hasebe M."/>
            <person name="Maruyama T."/>
            <person name="Minagawa J."/>
            <person name="Obokata J."/>
            <person name="Shigenobu S."/>
        </authorList>
    </citation>
    <scope>NUCLEOTIDE SEQUENCE [LARGE SCALE GENOMIC DNA]</scope>
</reference>
<dbReference type="Proteomes" id="UP000762676">
    <property type="component" value="Unassembled WGS sequence"/>
</dbReference>
<accession>A0AAV4EU31</accession>
<protein>
    <submittedName>
        <fullName evidence="2">Uncharacterized protein</fullName>
    </submittedName>
</protein>
<keyword evidence="3" id="KW-1185">Reference proteome</keyword>
<feature type="compositionally biased region" description="Basic and acidic residues" evidence="1">
    <location>
        <begin position="101"/>
        <end position="110"/>
    </location>
</feature>
<dbReference type="AlphaFoldDB" id="A0AAV4EU31"/>
<organism evidence="2 3">
    <name type="scientific">Elysia marginata</name>
    <dbReference type="NCBI Taxonomy" id="1093978"/>
    <lineage>
        <taxon>Eukaryota</taxon>
        <taxon>Metazoa</taxon>
        <taxon>Spiralia</taxon>
        <taxon>Lophotrochozoa</taxon>
        <taxon>Mollusca</taxon>
        <taxon>Gastropoda</taxon>
        <taxon>Heterobranchia</taxon>
        <taxon>Euthyneura</taxon>
        <taxon>Panpulmonata</taxon>
        <taxon>Sacoglossa</taxon>
        <taxon>Placobranchoidea</taxon>
        <taxon>Plakobranchidae</taxon>
        <taxon>Elysia</taxon>
    </lineage>
</organism>
<sequence length="310" mass="35119">MQNPSPFTNVPYLHNPGEIGDWTETFRIGDINIYATPELYSSYALESVPQKSNGNYEVIDSDFENSGQNTKSSKQLQYITDYESIDKIIRSRYRVSSISNKQEDVDHGDEAYNSEDYNESKKSQRDNDNILVPYNTGSESFRKSDNSMNNKETTNTFERNQYTRLASRTWLSQREGVSDSFLETYGPASGSSAIRYAPVDVDAVKINEYNTLASRRGLRRRDGISDSFLATYGPNSAGQVNQDAITSVHFSTSEPTKEGYQAPETHKTTKLVNDNLAENQDDSAINAQENLQSSYSCQFDLAVRYRKGYW</sequence>
<feature type="region of interest" description="Disordered" evidence="1">
    <location>
        <begin position="99"/>
        <end position="153"/>
    </location>
</feature>
<name>A0AAV4EU31_9GAST</name>
<feature type="compositionally biased region" description="Basic and acidic residues" evidence="1">
    <location>
        <begin position="118"/>
        <end position="128"/>
    </location>
</feature>
<gene>
    <name evidence="2" type="ORF">ElyMa_001928700</name>
</gene>
<proteinExistence type="predicted"/>
<comment type="caution">
    <text evidence="2">The sequence shown here is derived from an EMBL/GenBank/DDBJ whole genome shotgun (WGS) entry which is preliminary data.</text>
</comment>
<evidence type="ECO:0000313" key="2">
    <source>
        <dbReference type="EMBL" id="GFR64657.1"/>
    </source>
</evidence>
<dbReference type="EMBL" id="BMAT01003902">
    <property type="protein sequence ID" value="GFR64657.1"/>
    <property type="molecule type" value="Genomic_DNA"/>
</dbReference>
<evidence type="ECO:0000313" key="3">
    <source>
        <dbReference type="Proteomes" id="UP000762676"/>
    </source>
</evidence>
<evidence type="ECO:0000256" key="1">
    <source>
        <dbReference type="SAM" id="MobiDB-lite"/>
    </source>
</evidence>